<protein>
    <submittedName>
        <fullName evidence="2">Uncharacterized protein</fullName>
    </submittedName>
</protein>
<dbReference type="OrthoDB" id="10511270at2759"/>
<feature type="compositionally biased region" description="Basic and acidic residues" evidence="1">
    <location>
        <begin position="67"/>
        <end position="92"/>
    </location>
</feature>
<evidence type="ECO:0000313" key="3">
    <source>
        <dbReference type="Proteomes" id="UP000689195"/>
    </source>
</evidence>
<gene>
    <name evidence="2" type="ORF">PPENT_87.1.T0650229</name>
</gene>
<evidence type="ECO:0000256" key="1">
    <source>
        <dbReference type="SAM" id="MobiDB-lite"/>
    </source>
</evidence>
<proteinExistence type="predicted"/>
<sequence length="92" mass="10894">MGCLIQSETKNPSNQEEYNRYNKQSNRLIGGDSNHELSQNDLIAQAAERRLQNYEKRGLTPLSQLEFEQKKQKQEEAEIYKKEGRSQNYKWD</sequence>
<dbReference type="AlphaFoldDB" id="A0A8S1VHI8"/>
<evidence type="ECO:0000313" key="2">
    <source>
        <dbReference type="EMBL" id="CAD8176730.1"/>
    </source>
</evidence>
<organism evidence="2 3">
    <name type="scientific">Paramecium pentaurelia</name>
    <dbReference type="NCBI Taxonomy" id="43138"/>
    <lineage>
        <taxon>Eukaryota</taxon>
        <taxon>Sar</taxon>
        <taxon>Alveolata</taxon>
        <taxon>Ciliophora</taxon>
        <taxon>Intramacronucleata</taxon>
        <taxon>Oligohymenophorea</taxon>
        <taxon>Peniculida</taxon>
        <taxon>Parameciidae</taxon>
        <taxon>Paramecium</taxon>
    </lineage>
</organism>
<reference evidence="2" key="1">
    <citation type="submission" date="2021-01" db="EMBL/GenBank/DDBJ databases">
        <authorList>
            <consortium name="Genoscope - CEA"/>
            <person name="William W."/>
        </authorList>
    </citation>
    <scope>NUCLEOTIDE SEQUENCE</scope>
</reference>
<accession>A0A8S1VHI8</accession>
<feature type="region of interest" description="Disordered" evidence="1">
    <location>
        <begin position="65"/>
        <end position="92"/>
    </location>
</feature>
<keyword evidence="3" id="KW-1185">Reference proteome</keyword>
<comment type="caution">
    <text evidence="2">The sequence shown here is derived from an EMBL/GenBank/DDBJ whole genome shotgun (WGS) entry which is preliminary data.</text>
</comment>
<name>A0A8S1VHI8_9CILI</name>
<dbReference type="Proteomes" id="UP000689195">
    <property type="component" value="Unassembled WGS sequence"/>
</dbReference>
<dbReference type="EMBL" id="CAJJDO010000065">
    <property type="protein sequence ID" value="CAD8176730.1"/>
    <property type="molecule type" value="Genomic_DNA"/>
</dbReference>